<feature type="domain" description="Aspartyl/asparaginy/proline hydroxylase" evidence="1">
    <location>
        <begin position="25"/>
        <end position="188"/>
    </location>
</feature>
<sequence length="205" mass="23186">MSTNIGKHIDNPIAFAKLALNCDFTALKDEVLTLNELTWYSHVNASGFSGHWNVLPLYANQAHANAHPILQCFSIEEQNAQFGPLPIMDRLPTLKSFLAQFKCPLKSVRLMRLEADSHILPHRDHRLSMEYGEARIHVPIVGAEQVEFVVNNRIVPMKCSEVWYLNADLEHSVSNLGAEARINLVIDCKVGVWLKNLIESSEQKF</sequence>
<evidence type="ECO:0000313" key="3">
    <source>
        <dbReference type="Proteomes" id="UP000017820"/>
    </source>
</evidence>
<dbReference type="AlphaFoldDB" id="V4J7B7"/>
<dbReference type="Pfam" id="PF05118">
    <property type="entry name" value="Asp_Arg_Hydrox"/>
    <property type="match status" value="1"/>
</dbReference>
<dbReference type="SUPFAM" id="SSF51197">
    <property type="entry name" value="Clavaminate synthase-like"/>
    <property type="match status" value="1"/>
</dbReference>
<accession>V4J7B7</accession>
<evidence type="ECO:0000259" key="1">
    <source>
        <dbReference type="Pfam" id="PF05118"/>
    </source>
</evidence>
<proteinExistence type="predicted"/>
<dbReference type="RefSeq" id="WP_023401446.1">
    <property type="nucleotide sequence ID" value="NZ_AUSV01000128.1"/>
</dbReference>
<comment type="caution">
    <text evidence="2">The sequence shown here is derived from an EMBL/GenBank/DDBJ whole genome shotgun (WGS) entry which is preliminary data.</text>
</comment>
<dbReference type="EMBL" id="AUSV01000128">
    <property type="protein sequence ID" value="ESP91182.1"/>
    <property type="molecule type" value="Genomic_DNA"/>
</dbReference>
<dbReference type="Gene3D" id="2.60.120.330">
    <property type="entry name" value="B-lactam Antibiotic, Isopenicillin N Synthase, Chain"/>
    <property type="match status" value="1"/>
</dbReference>
<name>V4J7B7_PSEL2</name>
<gene>
    <name evidence="2" type="ORF">PL2TA16_01189</name>
</gene>
<dbReference type="InterPro" id="IPR027443">
    <property type="entry name" value="IPNS-like_sf"/>
</dbReference>
<organism evidence="2 3">
    <name type="scientific">Pseudoalteromonas luteoviolacea (strain 2ta16)</name>
    <dbReference type="NCBI Taxonomy" id="1353533"/>
    <lineage>
        <taxon>Bacteria</taxon>
        <taxon>Pseudomonadati</taxon>
        <taxon>Pseudomonadota</taxon>
        <taxon>Gammaproteobacteria</taxon>
        <taxon>Alteromonadales</taxon>
        <taxon>Pseudoalteromonadaceae</taxon>
        <taxon>Pseudoalteromonas</taxon>
    </lineage>
</organism>
<dbReference type="InterPro" id="IPR007803">
    <property type="entry name" value="Asp/Arg/Pro-Hydrxlase"/>
</dbReference>
<reference evidence="2 3" key="1">
    <citation type="submission" date="2013-07" db="EMBL/GenBank/DDBJ databases">
        <title>Draft genome sequence of Pseudoalteromonas luteoviolacea 2ta16.</title>
        <authorList>
            <person name="Allen E.E."/>
            <person name="Azam F."/>
            <person name="Podell S."/>
        </authorList>
    </citation>
    <scope>NUCLEOTIDE SEQUENCE [LARGE SCALE GENOMIC DNA]</scope>
    <source>
        <strain evidence="2 3">2ta16</strain>
    </source>
</reference>
<protein>
    <submittedName>
        <fullName evidence="2">Aspartyl/Asparaginyl beta-hydroxylase</fullName>
    </submittedName>
</protein>
<evidence type="ECO:0000313" key="2">
    <source>
        <dbReference type="EMBL" id="ESP91182.1"/>
    </source>
</evidence>
<dbReference type="PATRIC" id="fig|1353533.3.peg.4610"/>
<dbReference type="Proteomes" id="UP000017820">
    <property type="component" value="Unassembled WGS sequence"/>
</dbReference>